<evidence type="ECO:0000313" key="4">
    <source>
        <dbReference type="EMBL" id="HHF48403.1"/>
    </source>
</evidence>
<dbReference type="SUPFAM" id="SSF56281">
    <property type="entry name" value="Metallo-hydrolase/oxidoreductase"/>
    <property type="match status" value="1"/>
</dbReference>
<dbReference type="InterPro" id="IPR036866">
    <property type="entry name" value="RibonucZ/Hydroxyglut_hydro"/>
</dbReference>
<dbReference type="EMBL" id="DTAK01000028">
    <property type="protein sequence ID" value="HGU59410.1"/>
    <property type="molecule type" value="Genomic_DNA"/>
</dbReference>
<dbReference type="PIRSF" id="PIRSF004944">
    <property type="entry name" value="UCP004944_hydrls"/>
    <property type="match status" value="1"/>
</dbReference>
<dbReference type="PANTHER" id="PTHR43546:SF4">
    <property type="entry name" value="UPF0282 PROTEIN MJ1629"/>
    <property type="match status" value="1"/>
</dbReference>
<dbReference type="InterPro" id="IPR050114">
    <property type="entry name" value="UPF0173_UPF0282_UlaG_hydrolase"/>
</dbReference>
<protein>
    <recommendedName>
        <fullName evidence="1">UPF0282 protein ENL48_04350</fullName>
    </recommendedName>
</protein>
<dbReference type="EMBL" id="DRUC01000065">
    <property type="protein sequence ID" value="HHF48403.1"/>
    <property type="molecule type" value="Genomic_DNA"/>
</dbReference>
<dbReference type="Gene3D" id="3.60.15.10">
    <property type="entry name" value="Ribonuclease Z/Hydroxyacylglutathione hydrolase-like"/>
    <property type="match status" value="1"/>
</dbReference>
<comment type="similarity">
    <text evidence="1">Belongs to the UPF0282 family.</text>
</comment>
<accession>A0A7C3YN12</accession>
<gene>
    <name evidence="4" type="ORF">ENL48_04350</name>
    <name evidence="3" type="ORF">ENT89_04435</name>
    <name evidence="2" type="ORF">ENX77_01875</name>
</gene>
<dbReference type="InterPro" id="IPR014426">
    <property type="entry name" value="UPF0282_hydrls"/>
</dbReference>
<dbReference type="EMBL" id="DTPI01000008">
    <property type="protein sequence ID" value="HGE65866.1"/>
    <property type="molecule type" value="Genomic_DNA"/>
</dbReference>
<dbReference type="AlphaFoldDB" id="A0A7C3YN12"/>
<name>A0A7C3YN12_9EURY</name>
<dbReference type="NCBIfam" id="NF003287">
    <property type="entry name" value="PRK04286.1-1"/>
    <property type="match status" value="1"/>
</dbReference>
<evidence type="ECO:0000313" key="3">
    <source>
        <dbReference type="EMBL" id="HGU59410.1"/>
    </source>
</evidence>
<evidence type="ECO:0000313" key="2">
    <source>
        <dbReference type="EMBL" id="HGE65866.1"/>
    </source>
</evidence>
<reference evidence="2" key="1">
    <citation type="journal article" date="2020" name="mSystems">
        <title>Genome- and Community-Level Interaction Insights into Carbon Utilization and Element Cycling Functions of Hydrothermarchaeota in Hydrothermal Sediment.</title>
        <authorList>
            <person name="Zhou Z."/>
            <person name="Liu Y."/>
            <person name="Xu W."/>
            <person name="Pan J."/>
            <person name="Luo Z.H."/>
            <person name="Li M."/>
        </authorList>
    </citation>
    <scope>NUCLEOTIDE SEQUENCE [LARGE SCALE GENOMIC DNA]</scope>
    <source>
        <strain evidence="4">SpSt-10</strain>
        <strain evidence="3">SpSt-62</strain>
        <strain evidence="2">SpSt-97</strain>
    </source>
</reference>
<comment type="caution">
    <text evidence="2">The sequence shown here is derived from an EMBL/GenBank/DDBJ whole genome shotgun (WGS) entry which is preliminary data.</text>
</comment>
<dbReference type="HAMAP" id="MF_01406">
    <property type="entry name" value="UPF0282"/>
    <property type="match status" value="1"/>
</dbReference>
<dbReference type="PANTHER" id="PTHR43546">
    <property type="entry name" value="UPF0173 METAL-DEPENDENT HYDROLASE MJ1163-RELATED"/>
    <property type="match status" value="1"/>
</dbReference>
<organism evidence="2">
    <name type="scientific">Geoglobus ahangari</name>
    <dbReference type="NCBI Taxonomy" id="113653"/>
    <lineage>
        <taxon>Archaea</taxon>
        <taxon>Methanobacteriati</taxon>
        <taxon>Methanobacteriota</taxon>
        <taxon>Archaeoglobi</taxon>
        <taxon>Archaeoglobales</taxon>
        <taxon>Archaeoglobaceae</taxon>
        <taxon>Geoglobus</taxon>
    </lineage>
</organism>
<proteinExistence type="inferred from homology"/>
<evidence type="ECO:0000256" key="1">
    <source>
        <dbReference type="HAMAP-Rule" id="MF_01406"/>
    </source>
</evidence>
<sequence>MEIVPVAFDSLGARSMATFVKTKDVKIMIDPSVALGPRRYGLPPHKIEHERKNYLWKEIKRFVRLSDIVIVSHYHYDHHNPNETEILENKILFVKHPTENINLSQKKRAAYFLQQLKSSQIHFADGSTLEEGNTQIVFSEALPHGTNTRLGFVVMTGIFEKTTFVHTSDVEGVCLDDQLQWLINFDPETAFVDGALTYMLGYRFLSKEFQKSVENLKKLMEKTKVKDIVLDHHLTRDLNWRDRMREVFDFAKEMGVRVMSAAEFIGKREDLLEARRKELYSKYNFV</sequence>